<keyword evidence="1" id="KW-0812">Transmembrane</keyword>
<evidence type="ECO:0008006" key="4">
    <source>
        <dbReference type="Google" id="ProtNLM"/>
    </source>
</evidence>
<keyword evidence="1" id="KW-0472">Membrane</keyword>
<dbReference type="EMBL" id="JAIWIU010000037">
    <property type="protein sequence ID" value="MCA2015718.1"/>
    <property type="molecule type" value="Genomic_DNA"/>
</dbReference>
<name>A0ABS7YK26_9VIBR</name>
<feature type="transmembrane region" description="Helical" evidence="1">
    <location>
        <begin position="202"/>
        <end position="219"/>
    </location>
</feature>
<reference evidence="3" key="1">
    <citation type="submission" date="2023-07" db="EMBL/GenBank/DDBJ databases">
        <title>Molecular identification of indigenous halophilic bacteria isolated from red sea cost, biodegradation of synthetic dyes and assessment of degraded metabolite toxicity.</title>
        <authorList>
            <person name="Chaieb K."/>
            <person name="Altayb H.N."/>
        </authorList>
    </citation>
    <scope>NUCLEOTIDE SEQUENCE [LARGE SCALE GENOMIC DNA]</scope>
    <source>
        <strain evidence="3">K20</strain>
    </source>
</reference>
<keyword evidence="1" id="KW-1133">Transmembrane helix</keyword>
<evidence type="ECO:0000313" key="2">
    <source>
        <dbReference type="EMBL" id="MCA2015718.1"/>
    </source>
</evidence>
<dbReference type="Proteomes" id="UP001199044">
    <property type="component" value="Unassembled WGS sequence"/>
</dbReference>
<keyword evidence="3" id="KW-1185">Reference proteome</keyword>
<evidence type="ECO:0000313" key="3">
    <source>
        <dbReference type="Proteomes" id="UP001199044"/>
    </source>
</evidence>
<organism evidence="2 3">
    <name type="scientific">Vibrio tritonius</name>
    <dbReference type="NCBI Taxonomy" id="1435069"/>
    <lineage>
        <taxon>Bacteria</taxon>
        <taxon>Pseudomonadati</taxon>
        <taxon>Pseudomonadota</taxon>
        <taxon>Gammaproteobacteria</taxon>
        <taxon>Vibrionales</taxon>
        <taxon>Vibrionaceae</taxon>
        <taxon>Vibrio</taxon>
    </lineage>
</organism>
<sequence length="226" mass="26189">MEWGDNMSNNTAIGIGDVFKSIWNEKFIIVFSILSCFIISYFLHKNEVKINKAELLVKYNAIYDNSTENSGFYNMQLGELRAALMSNHKDKDDFKNLTVKYKFINDNVLNLILTSSEDNFIKRIKSYIDLVNDNLKSNVKKTIELKLNALEKIDVKDRNDYFNNEYSAATTAINTIESEGFIYLTILKVEDTSKDIGVKRDFAFALLMGLFMSWVIIYIKNKIFQK</sequence>
<feature type="transmembrane region" description="Helical" evidence="1">
    <location>
        <begin position="27"/>
        <end position="43"/>
    </location>
</feature>
<dbReference type="RefSeq" id="WP_225249974.1">
    <property type="nucleotide sequence ID" value="NZ_JAIWIU010000037.1"/>
</dbReference>
<proteinExistence type="predicted"/>
<evidence type="ECO:0000256" key="1">
    <source>
        <dbReference type="SAM" id="Phobius"/>
    </source>
</evidence>
<protein>
    <recommendedName>
        <fullName evidence="4">Polysaccharide chain length determinant N-terminal domain-containing protein</fullName>
    </recommendedName>
</protein>
<gene>
    <name evidence="2" type="ORF">LDJ79_06320</name>
</gene>
<accession>A0ABS7YK26</accession>
<comment type="caution">
    <text evidence="2">The sequence shown here is derived from an EMBL/GenBank/DDBJ whole genome shotgun (WGS) entry which is preliminary data.</text>
</comment>